<dbReference type="InterPro" id="IPR039697">
    <property type="entry name" value="Alcohol_dehydrogenase_Fe"/>
</dbReference>
<name>B8D343_DESA1</name>
<dbReference type="PANTHER" id="PTHR11496:SF102">
    <property type="entry name" value="ALCOHOL DEHYDROGENASE 4"/>
    <property type="match status" value="1"/>
</dbReference>
<comment type="similarity">
    <text evidence="1">Belongs to the iron-containing alcohol dehydrogenase family.</text>
</comment>
<evidence type="ECO:0000313" key="5">
    <source>
        <dbReference type="EMBL" id="ACL10456.1"/>
    </source>
</evidence>
<dbReference type="AlphaFoldDB" id="B8D343"/>
<keyword evidence="2" id="KW-0560">Oxidoreductase</keyword>
<feature type="domain" description="Alcohol dehydrogenase iron-type/glycerol dehydrogenase GldA" evidence="3">
    <location>
        <begin position="21"/>
        <end position="185"/>
    </location>
</feature>
<accession>B8D343</accession>
<dbReference type="EMBL" id="CP001140">
    <property type="protein sequence ID" value="ACL10456.1"/>
    <property type="molecule type" value="Genomic_DNA"/>
</dbReference>
<dbReference type="Pfam" id="PF25137">
    <property type="entry name" value="ADH_Fe_C"/>
    <property type="match status" value="1"/>
</dbReference>
<protein>
    <submittedName>
        <fullName evidence="5">Iron-containing alcohol dehydrogenase</fullName>
    </submittedName>
</protein>
<feature type="domain" description="Fe-containing alcohol dehydrogenase-like C-terminal" evidence="4">
    <location>
        <begin position="196"/>
        <end position="371"/>
    </location>
</feature>
<gene>
    <name evidence="5" type="ordered locus">DKAM_0127</name>
</gene>
<dbReference type="PANTHER" id="PTHR11496">
    <property type="entry name" value="ALCOHOL DEHYDROGENASE"/>
    <property type="match status" value="1"/>
</dbReference>
<dbReference type="FunFam" id="3.40.50.1970:FF:000003">
    <property type="entry name" value="Alcohol dehydrogenase, iron-containing"/>
    <property type="match status" value="1"/>
</dbReference>
<dbReference type="eggNOG" id="arCOG00984">
    <property type="taxonomic scope" value="Archaea"/>
</dbReference>
<dbReference type="Pfam" id="PF00465">
    <property type="entry name" value="Fe-ADH"/>
    <property type="match status" value="1"/>
</dbReference>
<dbReference type="Gene3D" id="3.40.50.1970">
    <property type="match status" value="1"/>
</dbReference>
<reference evidence="5 6" key="1">
    <citation type="journal article" date="2009" name="J. Bacteriol.">
        <title>Complete genome sequence of the anaerobic, protein-degrading hyperthermophilic crenarchaeon Desulfurococcus kamchatkensis.</title>
        <authorList>
            <person name="Ravin N.V."/>
            <person name="Mardanov A.V."/>
            <person name="Beletsky A.V."/>
            <person name="Kublanov I.V."/>
            <person name="Kolganova T.V."/>
            <person name="Lebedinsky A.V."/>
            <person name="Chernyh N.A."/>
            <person name="Bonch-Osmolovskaya E.A."/>
            <person name="Skryabin K.G."/>
        </authorList>
    </citation>
    <scope>NUCLEOTIDE SEQUENCE [LARGE SCALE GENOMIC DNA]</scope>
    <source>
        <strain evidence="6">DSM 18924 / JCM 16383 / VKM B-2413 / 1221n</strain>
    </source>
</reference>
<dbReference type="KEGG" id="dka:DKAM_0127"/>
<dbReference type="Proteomes" id="UP000006903">
    <property type="component" value="Chromosome"/>
</dbReference>
<dbReference type="SUPFAM" id="SSF56796">
    <property type="entry name" value="Dehydroquinate synthase-like"/>
    <property type="match status" value="1"/>
</dbReference>
<dbReference type="InterPro" id="IPR001670">
    <property type="entry name" value="ADH_Fe/GldA"/>
</dbReference>
<evidence type="ECO:0000259" key="3">
    <source>
        <dbReference type="Pfam" id="PF00465"/>
    </source>
</evidence>
<sequence>MDKMRYYSQTYRFRYNDACLFFGSGVLREKLGENVKNHRKALLITSKNAAKVSGALDTVVEALKRENIEYFIYDGVKANPYTSMADEAGRIAAENRVDLVIAIGGGSVIDTAKFASIIATTGFKAVEILTNPSLSSNVTRLPLIAVNLTHGTGSEIDRYAVLTIDGTIEKRGVAVRYPDVSFDDPLYSRTLSKDQTIYTSLDAFYHSYEAATSAFSNLLSITLSKEAIEIIAETLPKILGDLDNIEYRTKLLYASMIAGIAIDQSMTHLNHALEHAFSGLHPELPHGAGLAILGPMVVYYTHKAVPEVSAQLLKPLDPGIKPVSEDAEKAYKAVRDFQSSVGLDKRLSDYGIDRRDVEKAIEFAVRMINTRYTSIPFKPSSDVLRDIIEKSL</sequence>
<dbReference type="InterPro" id="IPR056798">
    <property type="entry name" value="ADH_Fe_C"/>
</dbReference>
<dbReference type="HOGENOM" id="CLU_007207_0_4_2"/>
<organism evidence="5 6">
    <name type="scientific">Desulfurococcus amylolyticus (strain DSM 18924 / JCM 16383 / VKM B-2413 / 1221n)</name>
    <name type="common">Desulfurococcus kamchatkensis</name>
    <dbReference type="NCBI Taxonomy" id="490899"/>
    <lineage>
        <taxon>Archaea</taxon>
        <taxon>Thermoproteota</taxon>
        <taxon>Thermoprotei</taxon>
        <taxon>Desulfurococcales</taxon>
        <taxon>Desulfurococcaceae</taxon>
        <taxon>Desulfurococcus</taxon>
    </lineage>
</organism>
<dbReference type="Gene3D" id="1.20.1090.10">
    <property type="entry name" value="Dehydroquinate synthase-like - alpha domain"/>
    <property type="match status" value="1"/>
</dbReference>
<evidence type="ECO:0000256" key="2">
    <source>
        <dbReference type="ARBA" id="ARBA00023002"/>
    </source>
</evidence>
<evidence type="ECO:0000259" key="4">
    <source>
        <dbReference type="Pfam" id="PF25137"/>
    </source>
</evidence>
<evidence type="ECO:0000313" key="6">
    <source>
        <dbReference type="Proteomes" id="UP000006903"/>
    </source>
</evidence>
<dbReference type="STRING" id="490899.DKAM_0127"/>
<evidence type="ECO:0000256" key="1">
    <source>
        <dbReference type="ARBA" id="ARBA00007358"/>
    </source>
</evidence>
<dbReference type="GO" id="GO:0046872">
    <property type="term" value="F:metal ion binding"/>
    <property type="evidence" value="ECO:0007669"/>
    <property type="project" value="InterPro"/>
</dbReference>
<proteinExistence type="inferred from homology"/>
<dbReference type="GO" id="GO:0004022">
    <property type="term" value="F:alcohol dehydrogenase (NAD+) activity"/>
    <property type="evidence" value="ECO:0007669"/>
    <property type="project" value="TreeGrafter"/>
</dbReference>